<dbReference type="AlphaFoldDB" id="A0A9E7KQY7"/>
<gene>
    <name evidence="2" type="ORF">MUK42_26414</name>
</gene>
<feature type="compositionally biased region" description="Basic and acidic residues" evidence="1">
    <location>
        <begin position="42"/>
        <end position="54"/>
    </location>
</feature>
<sequence>MRSIRTTSRRSPKTSTTTSNGSSACTMTSPSPSPSPWRHHLRETPKGSSIRKELGLVSEALQPKAPPTPPSLFWRNATTKCSTGRETNHSL</sequence>
<feature type="region of interest" description="Disordered" evidence="1">
    <location>
        <begin position="1"/>
        <end position="91"/>
    </location>
</feature>
<evidence type="ECO:0000313" key="2">
    <source>
        <dbReference type="EMBL" id="URE28447.1"/>
    </source>
</evidence>
<proteinExistence type="predicted"/>
<evidence type="ECO:0000313" key="3">
    <source>
        <dbReference type="Proteomes" id="UP001055439"/>
    </source>
</evidence>
<dbReference type="Proteomes" id="UP001055439">
    <property type="component" value="Chromosome 8"/>
</dbReference>
<keyword evidence="3" id="KW-1185">Reference proteome</keyword>
<dbReference type="OrthoDB" id="1895690at2759"/>
<dbReference type="PROSITE" id="PS51257">
    <property type="entry name" value="PROKAR_LIPOPROTEIN"/>
    <property type="match status" value="1"/>
</dbReference>
<protein>
    <submittedName>
        <fullName evidence="2">Early flowering</fullName>
    </submittedName>
</protein>
<feature type="compositionally biased region" description="Polar residues" evidence="1">
    <location>
        <begin position="76"/>
        <end position="85"/>
    </location>
</feature>
<reference evidence="2" key="1">
    <citation type="submission" date="2022-05" db="EMBL/GenBank/DDBJ databases">
        <title>The Musa troglodytarum L. genome provides insights into the mechanism of non-climacteric behaviour and enrichment of carotenoids.</title>
        <authorList>
            <person name="Wang J."/>
        </authorList>
    </citation>
    <scope>NUCLEOTIDE SEQUENCE</scope>
    <source>
        <tissue evidence="2">Leaf</tissue>
    </source>
</reference>
<name>A0A9E7KQY7_9LILI</name>
<evidence type="ECO:0000256" key="1">
    <source>
        <dbReference type="SAM" id="MobiDB-lite"/>
    </source>
</evidence>
<dbReference type="EMBL" id="CP097510">
    <property type="protein sequence ID" value="URE28447.1"/>
    <property type="molecule type" value="Genomic_DNA"/>
</dbReference>
<accession>A0A9E7KQY7</accession>
<organism evidence="2 3">
    <name type="scientific">Musa troglodytarum</name>
    <name type="common">fe'i banana</name>
    <dbReference type="NCBI Taxonomy" id="320322"/>
    <lineage>
        <taxon>Eukaryota</taxon>
        <taxon>Viridiplantae</taxon>
        <taxon>Streptophyta</taxon>
        <taxon>Embryophyta</taxon>
        <taxon>Tracheophyta</taxon>
        <taxon>Spermatophyta</taxon>
        <taxon>Magnoliopsida</taxon>
        <taxon>Liliopsida</taxon>
        <taxon>Zingiberales</taxon>
        <taxon>Musaceae</taxon>
        <taxon>Musa</taxon>
    </lineage>
</organism>